<dbReference type="Gene3D" id="1.10.10.10">
    <property type="entry name" value="Winged helix-like DNA-binding domain superfamily/Winged helix DNA-binding domain"/>
    <property type="match status" value="1"/>
</dbReference>
<dbReference type="PROSITE" id="PS51077">
    <property type="entry name" value="HTH_ICLR"/>
    <property type="match status" value="1"/>
</dbReference>
<keyword evidence="3" id="KW-0804">Transcription</keyword>
<dbReference type="AlphaFoldDB" id="A0A0B5Q8A5"/>
<evidence type="ECO:0000313" key="10">
    <source>
        <dbReference type="EMBL" id="NRV08573.1"/>
    </source>
</evidence>
<dbReference type="InterPro" id="IPR014757">
    <property type="entry name" value="Tscrpt_reg_IclR_C"/>
</dbReference>
<keyword evidence="2 10" id="KW-0238">DNA-binding</keyword>
<dbReference type="Proteomes" id="UP000031866">
    <property type="component" value="Chromosome"/>
</dbReference>
<evidence type="ECO:0000256" key="3">
    <source>
        <dbReference type="ARBA" id="ARBA00023163"/>
    </source>
</evidence>
<feature type="domain" description="HTH iclR-type" evidence="6">
    <location>
        <begin position="11"/>
        <end position="73"/>
    </location>
</feature>
<evidence type="ECO:0000256" key="2">
    <source>
        <dbReference type="ARBA" id="ARBA00023125"/>
    </source>
</evidence>
<dbReference type="FunFam" id="1.10.10.10:FF:000056">
    <property type="entry name" value="IclR family transcriptional regulator"/>
    <property type="match status" value="1"/>
</dbReference>
<evidence type="ECO:0000259" key="6">
    <source>
        <dbReference type="PROSITE" id="PS51077"/>
    </source>
</evidence>
<dbReference type="Proteomes" id="UP000821656">
    <property type="component" value="Unassembled WGS sequence"/>
</dbReference>
<dbReference type="Proteomes" id="UP000631418">
    <property type="component" value="Unassembled WGS sequence"/>
</dbReference>
<dbReference type="EMBL" id="JABSXK010000001">
    <property type="protein sequence ID" value="NRV08573.1"/>
    <property type="molecule type" value="Genomic_DNA"/>
</dbReference>
<evidence type="ECO:0000256" key="5">
    <source>
        <dbReference type="ARBA" id="ARBA00070406"/>
    </source>
</evidence>
<evidence type="ECO:0000313" key="11">
    <source>
        <dbReference type="Proteomes" id="UP000031866"/>
    </source>
</evidence>
<dbReference type="OrthoDB" id="9791752at2"/>
<reference evidence="9" key="4">
    <citation type="submission" date="2020-11" db="EMBL/GenBank/DDBJ databases">
        <authorList>
            <person name="Thieme N."/>
            <person name="Liebl W."/>
            <person name="Zverlov V."/>
        </authorList>
    </citation>
    <scope>NUCLEOTIDE SEQUENCE</scope>
    <source>
        <strain evidence="9">NT08</strain>
    </source>
</reference>
<name>A0A0B5Q8A5_CLOBE</name>
<dbReference type="STRING" id="1520.LF65_00526"/>
<gene>
    <name evidence="10" type="ORF">DFH45_001536</name>
    <name evidence="9" type="ORF">IS491_02860</name>
    <name evidence="8" type="ORF">LF65_00526</name>
</gene>
<reference evidence="10" key="3">
    <citation type="submission" date="2020-05" db="EMBL/GenBank/DDBJ databases">
        <title>Genomic insights into acetone-butanol-ethanol (ABE) fermentation by sequencing solventogenic clostridia strains.</title>
        <authorList>
            <person name="Brown S."/>
        </authorList>
    </citation>
    <scope>NUCLEOTIDE SEQUENCE</scope>
    <source>
        <strain evidence="10">DJ126</strain>
    </source>
</reference>
<dbReference type="PANTHER" id="PTHR30136:SF35">
    <property type="entry name" value="HTH-TYPE TRANSCRIPTIONAL REGULATOR RV1719"/>
    <property type="match status" value="1"/>
</dbReference>
<dbReference type="GO" id="GO:0003677">
    <property type="term" value="F:DNA binding"/>
    <property type="evidence" value="ECO:0007669"/>
    <property type="project" value="UniProtKB-KW"/>
</dbReference>
<dbReference type="SMART" id="SM00346">
    <property type="entry name" value="HTH_ICLR"/>
    <property type="match status" value="1"/>
</dbReference>
<feature type="domain" description="IclR-ED" evidence="7">
    <location>
        <begin position="74"/>
        <end position="262"/>
    </location>
</feature>
<dbReference type="GO" id="GO:0045892">
    <property type="term" value="P:negative regulation of DNA-templated transcription"/>
    <property type="evidence" value="ECO:0007669"/>
    <property type="project" value="TreeGrafter"/>
</dbReference>
<dbReference type="PROSITE" id="PS51078">
    <property type="entry name" value="ICLR_ED"/>
    <property type="match status" value="1"/>
</dbReference>
<dbReference type="Pfam" id="PF09339">
    <property type="entry name" value="HTH_IclR"/>
    <property type="match status" value="1"/>
</dbReference>
<dbReference type="OMA" id="RHSMRMF"/>
<dbReference type="GO" id="GO:0003700">
    <property type="term" value="F:DNA-binding transcription factor activity"/>
    <property type="evidence" value="ECO:0007669"/>
    <property type="project" value="TreeGrafter"/>
</dbReference>
<reference evidence="11" key="1">
    <citation type="submission" date="2014-12" db="EMBL/GenBank/DDBJ databases">
        <title>Genome sequence of Clostridium beijerinckii strain 59B.</title>
        <authorList>
            <person name="Little G.T."/>
            <person name="Minton N.P."/>
        </authorList>
    </citation>
    <scope>NUCLEOTIDE SEQUENCE [LARGE SCALE GENOMIC DNA]</scope>
    <source>
        <strain evidence="11">59B</strain>
    </source>
</reference>
<accession>A0A0B5Q8A5</accession>
<evidence type="ECO:0000259" key="7">
    <source>
        <dbReference type="PROSITE" id="PS51078"/>
    </source>
</evidence>
<keyword evidence="1" id="KW-0805">Transcription regulation</keyword>
<dbReference type="InterPro" id="IPR036390">
    <property type="entry name" value="WH_DNA-bd_sf"/>
</dbReference>
<dbReference type="InterPro" id="IPR029016">
    <property type="entry name" value="GAF-like_dom_sf"/>
</dbReference>
<reference evidence="8" key="2">
    <citation type="submission" date="2016-02" db="EMBL/GenBank/DDBJ databases">
        <title>Genome sequence of Clostridium beijerinckii strain 59B.</title>
        <authorList>
            <person name="Little G.T."/>
            <person name="Minton N.P."/>
        </authorList>
    </citation>
    <scope>NUCLEOTIDE SEQUENCE</scope>
    <source>
        <strain evidence="8">NCIMB 14988</strain>
    </source>
</reference>
<dbReference type="InterPro" id="IPR036388">
    <property type="entry name" value="WH-like_DNA-bd_sf"/>
</dbReference>
<evidence type="ECO:0000313" key="9">
    <source>
        <dbReference type="EMBL" id="MBF7807673.1"/>
    </source>
</evidence>
<sequence length="269" mass="30457">MSEDLSNPNLVQSVERALDILDCLAEYPKGCGIAELSKNLGLSKSTIHRIITTLKYKEYVTQNAENDKYQLGIKLLNLSSSITNSMDLINVARPHIYDFANKFDEVIHLCIPDESFTNIIYVDKVSSENTSRNIIMSSSIGKKAPIYCTASGKLILSQYSDDKIRELLKDTEFIKYAENTITDINVLIEEIHVIRKNLYALDNIEYDTGVICIAVPIFDRTNKIIAATSLSSVTLFNTMDDLLKYKEEFMNVAKNISRLMGYAYYTDIK</sequence>
<dbReference type="EMBL" id="CP010086">
    <property type="protein sequence ID" value="AJG97165.1"/>
    <property type="molecule type" value="Genomic_DNA"/>
</dbReference>
<dbReference type="SUPFAM" id="SSF55781">
    <property type="entry name" value="GAF domain-like"/>
    <property type="match status" value="1"/>
</dbReference>
<evidence type="ECO:0000256" key="1">
    <source>
        <dbReference type="ARBA" id="ARBA00023015"/>
    </source>
</evidence>
<dbReference type="KEGG" id="cbei:LF65_00526"/>
<dbReference type="Gene3D" id="3.30.450.40">
    <property type="match status" value="1"/>
</dbReference>
<evidence type="ECO:0000256" key="4">
    <source>
        <dbReference type="ARBA" id="ARBA00058938"/>
    </source>
</evidence>
<dbReference type="InterPro" id="IPR050707">
    <property type="entry name" value="HTH_MetabolicPath_Reg"/>
</dbReference>
<organism evidence="8 11">
    <name type="scientific">Clostridium beijerinckii</name>
    <name type="common">Clostridium MP</name>
    <dbReference type="NCBI Taxonomy" id="1520"/>
    <lineage>
        <taxon>Bacteria</taxon>
        <taxon>Bacillati</taxon>
        <taxon>Bacillota</taxon>
        <taxon>Clostridia</taxon>
        <taxon>Eubacteriales</taxon>
        <taxon>Clostridiaceae</taxon>
        <taxon>Clostridium</taxon>
    </lineage>
</organism>
<dbReference type="RefSeq" id="WP_011967808.1">
    <property type="nucleotide sequence ID" value="NZ_CP010086.2"/>
</dbReference>
<dbReference type="SUPFAM" id="SSF46785">
    <property type="entry name" value="Winged helix' DNA-binding domain"/>
    <property type="match status" value="1"/>
</dbReference>
<dbReference type="EMBL" id="JADOEF010000001">
    <property type="protein sequence ID" value="MBF7807673.1"/>
    <property type="molecule type" value="Genomic_DNA"/>
</dbReference>
<proteinExistence type="predicted"/>
<dbReference type="InterPro" id="IPR005471">
    <property type="entry name" value="Tscrpt_reg_IclR_N"/>
</dbReference>
<protein>
    <recommendedName>
        <fullName evidence="5">Glycerol operon regulatory protein</fullName>
    </recommendedName>
</protein>
<dbReference type="Pfam" id="PF01614">
    <property type="entry name" value="IclR_C"/>
    <property type="match status" value="1"/>
</dbReference>
<dbReference type="PANTHER" id="PTHR30136">
    <property type="entry name" value="HELIX-TURN-HELIX TRANSCRIPTIONAL REGULATOR, ICLR FAMILY"/>
    <property type="match status" value="1"/>
</dbReference>
<comment type="function">
    <text evidence="4">May be an activator protein for the gylABX operon.</text>
</comment>
<evidence type="ECO:0000313" key="8">
    <source>
        <dbReference type="EMBL" id="AJG97165.1"/>
    </source>
</evidence>